<gene>
    <name evidence="1" type="ORF">MPL3365_180201</name>
</gene>
<reference evidence="1 2" key="1">
    <citation type="submission" date="2014-08" db="EMBL/GenBank/DDBJ databases">
        <authorList>
            <person name="Moulin Lionel"/>
        </authorList>
    </citation>
    <scope>NUCLEOTIDE SEQUENCE [LARGE SCALE GENOMIC DNA]</scope>
</reference>
<sequence length="129" mass="14844">MQIKYAIVWMEFRTAKIFLFDGSEIEDNCVEIVRDRLQAPDYDDEKARSSGANDFFSEVVRSLQVAGEWFILGSRSGCFGLLSYICRHRLESRVVGTTVIEVHESMSVLSRVRDHFSAMLLKNGRIHHD</sequence>
<name>A0A090GTL9_MESPL</name>
<dbReference type="Proteomes" id="UP000046122">
    <property type="component" value="Unassembled WGS sequence"/>
</dbReference>
<dbReference type="AlphaFoldDB" id="A0A090GTL9"/>
<organism evidence="1 2">
    <name type="scientific">Mesorhizobium plurifarium</name>
    <dbReference type="NCBI Taxonomy" id="69974"/>
    <lineage>
        <taxon>Bacteria</taxon>
        <taxon>Pseudomonadati</taxon>
        <taxon>Pseudomonadota</taxon>
        <taxon>Alphaproteobacteria</taxon>
        <taxon>Hyphomicrobiales</taxon>
        <taxon>Phyllobacteriaceae</taxon>
        <taxon>Mesorhizobium</taxon>
    </lineage>
</organism>
<proteinExistence type="predicted"/>
<evidence type="ECO:0000313" key="1">
    <source>
        <dbReference type="EMBL" id="CDX53573.1"/>
    </source>
</evidence>
<evidence type="ECO:0000313" key="2">
    <source>
        <dbReference type="Proteomes" id="UP000046122"/>
    </source>
</evidence>
<accession>A0A090GTL9</accession>
<dbReference type="EMBL" id="CCNE01000010">
    <property type="protein sequence ID" value="CDX53573.1"/>
    <property type="molecule type" value="Genomic_DNA"/>
</dbReference>
<protein>
    <submittedName>
        <fullName evidence="1">Uncharacterized protein</fullName>
    </submittedName>
</protein>